<evidence type="ECO:0000313" key="3">
    <source>
        <dbReference type="RefSeq" id="XP_011304446.1"/>
    </source>
</evidence>
<keyword evidence="1" id="KW-1133">Transmembrane helix</keyword>
<keyword evidence="1" id="KW-0472">Membrane</keyword>
<name>A0A9R1T842_9HYME</name>
<dbReference type="RefSeq" id="XP_011304446.1">
    <property type="nucleotide sequence ID" value="XM_011306144.1"/>
</dbReference>
<gene>
    <name evidence="3 4" type="primary">LOC105267349</name>
</gene>
<keyword evidence="1 3" id="KW-0812">Transmembrane</keyword>
<feature type="transmembrane region" description="Helical" evidence="1">
    <location>
        <begin position="70"/>
        <end position="88"/>
    </location>
</feature>
<evidence type="ECO:0000313" key="2">
    <source>
        <dbReference type="Proteomes" id="UP000694866"/>
    </source>
</evidence>
<feature type="transmembrane region" description="Helical" evidence="1">
    <location>
        <begin position="31"/>
        <end position="49"/>
    </location>
</feature>
<organism evidence="2 3">
    <name type="scientific">Fopius arisanus</name>
    <dbReference type="NCBI Taxonomy" id="64838"/>
    <lineage>
        <taxon>Eukaryota</taxon>
        <taxon>Metazoa</taxon>
        <taxon>Ecdysozoa</taxon>
        <taxon>Arthropoda</taxon>
        <taxon>Hexapoda</taxon>
        <taxon>Insecta</taxon>
        <taxon>Pterygota</taxon>
        <taxon>Neoptera</taxon>
        <taxon>Endopterygota</taxon>
        <taxon>Hymenoptera</taxon>
        <taxon>Apocrita</taxon>
        <taxon>Ichneumonoidea</taxon>
        <taxon>Braconidae</taxon>
        <taxon>Opiinae</taxon>
        <taxon>Fopius</taxon>
    </lineage>
</organism>
<dbReference type="RefSeq" id="XP_011304447.1">
    <property type="nucleotide sequence ID" value="XM_011306145.1"/>
</dbReference>
<feature type="transmembrane region" description="Helical" evidence="1">
    <location>
        <begin position="186"/>
        <end position="205"/>
    </location>
</feature>
<feature type="transmembrane region" description="Helical" evidence="1">
    <location>
        <begin position="151"/>
        <end position="174"/>
    </location>
</feature>
<reference evidence="3 4" key="1">
    <citation type="submission" date="2025-04" db="UniProtKB">
        <authorList>
            <consortium name="RefSeq"/>
        </authorList>
    </citation>
    <scope>IDENTIFICATION</scope>
    <source>
        <strain evidence="3 4">USDA-PBARC FA_bdor</strain>
        <tissue evidence="3 4">Whole organism</tissue>
    </source>
</reference>
<evidence type="ECO:0000313" key="4">
    <source>
        <dbReference type="RefSeq" id="XP_011304447.1"/>
    </source>
</evidence>
<proteinExistence type="predicted"/>
<dbReference type="Proteomes" id="UP000694866">
    <property type="component" value="Unplaced"/>
</dbReference>
<sequence>MLEWAYEGVNASIPRNVGPECANYLPSKYKIMETLSVSVLIVYLVAKGYRSLSLPKRIKCVNQDRTGRKLLLVTMTLILGIEIGFKFSSRTVVYLLNPCHITTAVQLYLLSAKPSPTVTALFRLQLNFMNGPILAYAFPETESRKIFADKAMYYLQHGLMIVISYYLLRIGGAYSVEPLRDFSWCFLGYGINLAYHFWILQLAALPVQVNLSHMLCPAVLDPFEGQYYRLWAVVHQAMLCPLLSKLICLSSDFFLTKFPRLNVTCEEKSLSNGDDGKTKEKLEKCNGCAHAD</sequence>
<dbReference type="PANTHER" id="PTHR20948:SF2">
    <property type="entry name" value="TRANSMEMBRANE PROTEIN 164"/>
    <property type="match status" value="1"/>
</dbReference>
<dbReference type="Pfam" id="PF14808">
    <property type="entry name" value="TMEM164"/>
    <property type="match status" value="1"/>
</dbReference>
<accession>A0A9R1T842</accession>
<dbReference type="PANTHER" id="PTHR20948">
    <property type="entry name" value="TRANSMEMBRANE PROTEIN 164"/>
    <property type="match status" value="1"/>
</dbReference>
<dbReference type="InterPro" id="IPR026508">
    <property type="entry name" value="TMEM164"/>
</dbReference>
<keyword evidence="2" id="KW-1185">Reference proteome</keyword>
<accession>A0A9R1T859</accession>
<dbReference type="AlphaFoldDB" id="A0A9R1T842"/>
<dbReference type="OrthoDB" id="17328at2759"/>
<dbReference type="GeneID" id="105267349"/>
<protein>
    <submittedName>
        <fullName evidence="3 4">Transmembrane protein 164</fullName>
    </submittedName>
</protein>
<dbReference type="KEGG" id="fas:105267349"/>
<evidence type="ECO:0000256" key="1">
    <source>
        <dbReference type="SAM" id="Phobius"/>
    </source>
</evidence>